<accession>A0A7N0V9P1</accession>
<proteinExistence type="predicted"/>
<dbReference type="PANTHER" id="PTHR11138">
    <property type="entry name" value="METHIONYL-TRNA FORMYLTRANSFERASE"/>
    <property type="match status" value="1"/>
</dbReference>
<sequence>MNCGCSSMMLRRFYCCGSISSSGSIPSRKKPLVFLGSPQVSVTVLDALFNASKAPDSLFEVAAVVTQSAAARDRGRKVLPSPVAQYALDRGFPSDHIYTPERAGEVKCRIHPLRYPFNSFDFIHLVHPSLHLCYLSQMTVVSW</sequence>
<reference evidence="1" key="1">
    <citation type="submission" date="2021-01" db="UniProtKB">
        <authorList>
            <consortium name="EnsemblPlants"/>
        </authorList>
    </citation>
    <scope>IDENTIFICATION</scope>
</reference>
<keyword evidence="2" id="KW-1185">Reference proteome</keyword>
<dbReference type="Gramene" id="Kaladp0195s0004.1.v1.1">
    <property type="protein sequence ID" value="Kaladp0195s0004.1.v1.1"/>
    <property type="gene ID" value="Kaladp0195s0004.v1.1"/>
</dbReference>
<evidence type="ECO:0000313" key="2">
    <source>
        <dbReference type="Proteomes" id="UP000594263"/>
    </source>
</evidence>
<dbReference type="GO" id="GO:0004479">
    <property type="term" value="F:methionyl-tRNA formyltransferase activity"/>
    <property type="evidence" value="ECO:0007669"/>
    <property type="project" value="TreeGrafter"/>
</dbReference>
<dbReference type="AlphaFoldDB" id="A0A7N0V9P1"/>
<organism evidence="1 2">
    <name type="scientific">Kalanchoe fedtschenkoi</name>
    <name type="common">Lavender scallops</name>
    <name type="synonym">South American air plant</name>
    <dbReference type="NCBI Taxonomy" id="63787"/>
    <lineage>
        <taxon>Eukaryota</taxon>
        <taxon>Viridiplantae</taxon>
        <taxon>Streptophyta</taxon>
        <taxon>Embryophyta</taxon>
        <taxon>Tracheophyta</taxon>
        <taxon>Spermatophyta</taxon>
        <taxon>Magnoliopsida</taxon>
        <taxon>eudicotyledons</taxon>
        <taxon>Gunneridae</taxon>
        <taxon>Pentapetalae</taxon>
        <taxon>Saxifragales</taxon>
        <taxon>Crassulaceae</taxon>
        <taxon>Kalanchoe</taxon>
    </lineage>
</organism>
<dbReference type="Gene3D" id="3.40.50.170">
    <property type="entry name" value="Formyl transferase, N-terminal domain"/>
    <property type="match status" value="1"/>
</dbReference>
<dbReference type="PANTHER" id="PTHR11138:SF5">
    <property type="entry name" value="METHIONYL-TRNA FORMYLTRANSFERASE, MITOCHONDRIAL"/>
    <property type="match status" value="1"/>
</dbReference>
<protein>
    <submittedName>
        <fullName evidence="1">Uncharacterized protein</fullName>
    </submittedName>
</protein>
<evidence type="ECO:0000313" key="1">
    <source>
        <dbReference type="EnsemblPlants" id="Kaladp0195s0004.1.v1.1"/>
    </source>
</evidence>
<name>A0A7N0V9P1_KALFE</name>
<dbReference type="EnsemblPlants" id="Kaladp0195s0004.1.v1.1">
    <property type="protein sequence ID" value="Kaladp0195s0004.1.v1.1"/>
    <property type="gene ID" value="Kaladp0195s0004.v1.1"/>
</dbReference>
<dbReference type="Proteomes" id="UP000594263">
    <property type="component" value="Unplaced"/>
</dbReference>
<dbReference type="InterPro" id="IPR036477">
    <property type="entry name" value="Formyl_transf_N_sf"/>
</dbReference>
<dbReference type="SUPFAM" id="SSF53328">
    <property type="entry name" value="Formyltransferase"/>
    <property type="match status" value="1"/>
</dbReference>
<dbReference type="GO" id="GO:0005739">
    <property type="term" value="C:mitochondrion"/>
    <property type="evidence" value="ECO:0007669"/>
    <property type="project" value="TreeGrafter"/>
</dbReference>